<dbReference type="AlphaFoldDB" id="A0A940PAH6"/>
<dbReference type="RefSeq" id="WP_209532090.1">
    <property type="nucleotide sequence ID" value="NZ_JAEEGA010000021.1"/>
</dbReference>
<accession>A0A940PAH6</accession>
<sequence length="386" mass="43898">MKKTCVWLVGLVMLVLLVGCSRKVVSTDTSESTETISNEDYRESLLESWKKDGLITSERELALRDIEEGYRDLYAKAKKIRAFDVEKEQGGIQNSFSNDMKGGLLVEFNSFFDMAEMIDKGSNLVHFDDLGVNTNDVAPVFYSNNDRFFALQLNKEVSEGKLSQFKDSLFFDDPLVITDWQLVASVTGEWSGAEGLIQIDQKGGYLYLDTLLLEIKSTKDQMVYTHEVSDKKSLYQMVVTDKGLTILPSYKIEQKEGERITGGDLAPIELVRNDNDKMTIKKMLGDWQSVEDDYPAYLRVRATDDINAVDVYVTQTSEGPLGEADRLTLELEPHENLTFLNEEQSLRYVFSYYEKEQWIFYSGTTNPEATGTARPYILERSSLTTD</sequence>
<name>A0A940PAH6_9ENTE</name>
<dbReference type="Proteomes" id="UP000674938">
    <property type="component" value="Unassembled WGS sequence"/>
</dbReference>
<protein>
    <recommendedName>
        <fullName evidence="3">Lipoprotein</fullName>
    </recommendedName>
</protein>
<gene>
    <name evidence="1" type="ORF">I6N95_23760</name>
</gene>
<dbReference type="EMBL" id="JAEEGA010000021">
    <property type="protein sequence ID" value="MBP1044030.1"/>
    <property type="molecule type" value="Genomic_DNA"/>
</dbReference>
<dbReference type="PROSITE" id="PS51257">
    <property type="entry name" value="PROKAR_LIPOPROTEIN"/>
    <property type="match status" value="1"/>
</dbReference>
<organism evidence="1 2">
    <name type="scientific">Vagococcus allomyrinae</name>
    <dbReference type="NCBI Taxonomy" id="2794353"/>
    <lineage>
        <taxon>Bacteria</taxon>
        <taxon>Bacillati</taxon>
        <taxon>Bacillota</taxon>
        <taxon>Bacilli</taxon>
        <taxon>Lactobacillales</taxon>
        <taxon>Enterococcaceae</taxon>
        <taxon>Vagococcus</taxon>
    </lineage>
</organism>
<evidence type="ECO:0000313" key="2">
    <source>
        <dbReference type="Proteomes" id="UP000674938"/>
    </source>
</evidence>
<evidence type="ECO:0000313" key="1">
    <source>
        <dbReference type="EMBL" id="MBP1044030.1"/>
    </source>
</evidence>
<proteinExistence type="predicted"/>
<keyword evidence="2" id="KW-1185">Reference proteome</keyword>
<reference evidence="1" key="1">
    <citation type="submission" date="2020-12" db="EMBL/GenBank/DDBJ databases">
        <title>Vagococcus allomyrinae sp. nov. and Enterococcus lavae sp. nov., isolated from the larvae of Allomyrina dichotoma.</title>
        <authorList>
            <person name="Lee S.D."/>
        </authorList>
    </citation>
    <scope>NUCLEOTIDE SEQUENCE</scope>
    <source>
        <strain evidence="1">BWB3-3</strain>
    </source>
</reference>
<comment type="caution">
    <text evidence="1">The sequence shown here is derived from an EMBL/GenBank/DDBJ whole genome shotgun (WGS) entry which is preliminary data.</text>
</comment>
<evidence type="ECO:0008006" key="3">
    <source>
        <dbReference type="Google" id="ProtNLM"/>
    </source>
</evidence>